<dbReference type="InterPro" id="IPR003848">
    <property type="entry name" value="DUF218"/>
</dbReference>
<accession>A0AAU4K6Z0</accession>
<dbReference type="RefSeq" id="WP_328858750.1">
    <property type="nucleotide sequence ID" value="NZ_CP108021.1"/>
</dbReference>
<dbReference type="EMBL" id="CP108021">
    <property type="protein sequence ID" value="WUM21766.1"/>
    <property type="molecule type" value="Genomic_DNA"/>
</dbReference>
<dbReference type="Proteomes" id="UP001432128">
    <property type="component" value="Chromosome"/>
</dbReference>
<dbReference type="KEGG" id="whr:OG579_08355"/>
<evidence type="ECO:0000313" key="2">
    <source>
        <dbReference type="EMBL" id="WUM21766.1"/>
    </source>
</evidence>
<organism evidence="2 3">
    <name type="scientific">Williamsia herbipolensis</name>
    <dbReference type="NCBI Taxonomy" id="1603258"/>
    <lineage>
        <taxon>Bacteria</taxon>
        <taxon>Bacillati</taxon>
        <taxon>Actinomycetota</taxon>
        <taxon>Actinomycetes</taxon>
        <taxon>Mycobacteriales</taxon>
        <taxon>Nocardiaceae</taxon>
        <taxon>Williamsia</taxon>
    </lineage>
</organism>
<dbReference type="Pfam" id="PF02698">
    <property type="entry name" value="DUF218"/>
    <property type="match status" value="1"/>
</dbReference>
<protein>
    <submittedName>
        <fullName evidence="2">YdcF family protein</fullName>
    </submittedName>
</protein>
<evidence type="ECO:0000313" key="3">
    <source>
        <dbReference type="Proteomes" id="UP001432128"/>
    </source>
</evidence>
<proteinExistence type="predicted"/>
<keyword evidence="3" id="KW-1185">Reference proteome</keyword>
<feature type="domain" description="DUF218" evidence="1">
    <location>
        <begin position="40"/>
        <end position="144"/>
    </location>
</feature>
<dbReference type="CDD" id="cd06259">
    <property type="entry name" value="YdcF-like"/>
    <property type="match status" value="1"/>
</dbReference>
<reference evidence="2 3" key="1">
    <citation type="submission" date="2022-10" db="EMBL/GenBank/DDBJ databases">
        <title>The complete genomes of actinobacterial strains from the NBC collection.</title>
        <authorList>
            <person name="Joergensen T.S."/>
            <person name="Alvarez Arevalo M."/>
            <person name="Sterndorff E.B."/>
            <person name="Faurdal D."/>
            <person name="Vuksanovic O."/>
            <person name="Mourched A.-S."/>
            <person name="Charusanti P."/>
            <person name="Shaw S."/>
            <person name="Blin K."/>
            <person name="Weber T."/>
        </authorList>
    </citation>
    <scope>NUCLEOTIDE SEQUENCE [LARGE SCALE GENOMIC DNA]</scope>
    <source>
        <strain evidence="2 3">NBC_00319</strain>
    </source>
</reference>
<gene>
    <name evidence="2" type="ORF">OG579_08355</name>
</gene>
<name>A0AAU4K6Z0_9NOCA</name>
<dbReference type="AlphaFoldDB" id="A0AAU4K6Z0"/>
<evidence type="ECO:0000259" key="1">
    <source>
        <dbReference type="Pfam" id="PF02698"/>
    </source>
</evidence>
<sequence length="180" mass="20464">MRRHWRKIVLCLLAFLVVFGVAGIPVYVFPQVADSPRKVDVIMVLGGRQDGREDYGISLAERGLASTVLISDPYDEPDEYMDAICDAPHRVRVICFRPSPKTTRGEARFLRDQAKANGWRSAMVITFTPHVTRSDYIVSRCFTGDLVMVNYTSHIPIFYWAYMYLYQTGGFIRAALQNGC</sequence>